<sequence length="326" mass="36252">MLDELMIVGEDIDMCSSMFSMAGEGSSSLWNNSAFSGSYTPSPGPSLANMMSPEADSFSPPPVQVPQPQFSLFQQGAYMHENQALRERCGILEAQVTKLSIERDTIQAMFHQLASSVCLDEAVESLGSKGTHLSLAAPCTSNTKQPTRETHPKVKFWNQDAFLDWAERASAQGLHRGKIPYLEGENGEPVPEATVKAIRKTLRGGWSELVNRQFAPKSRGSSCTRRYRYMDQSCLPRTTLLDSAPSDPAPSDICISYNVFECFRAAVRTCHVFKPLFCLILFEHICAHFQPSGKGSEILFKHICAHFRPFGKGASIYVQMRKYVLH</sequence>
<dbReference type="GeneID" id="64636359"/>
<organism evidence="1 2">
    <name type="scientific">Suillus subaureus</name>
    <dbReference type="NCBI Taxonomy" id="48587"/>
    <lineage>
        <taxon>Eukaryota</taxon>
        <taxon>Fungi</taxon>
        <taxon>Dikarya</taxon>
        <taxon>Basidiomycota</taxon>
        <taxon>Agaricomycotina</taxon>
        <taxon>Agaricomycetes</taxon>
        <taxon>Agaricomycetidae</taxon>
        <taxon>Boletales</taxon>
        <taxon>Suillineae</taxon>
        <taxon>Suillaceae</taxon>
        <taxon>Suillus</taxon>
    </lineage>
</organism>
<keyword evidence="2" id="KW-1185">Reference proteome</keyword>
<dbReference type="Proteomes" id="UP000807769">
    <property type="component" value="Unassembled WGS sequence"/>
</dbReference>
<dbReference type="OrthoDB" id="2662332at2759"/>
<evidence type="ECO:0000313" key="1">
    <source>
        <dbReference type="EMBL" id="KAG1824660.1"/>
    </source>
</evidence>
<gene>
    <name evidence="1" type="ORF">BJ212DRAFT_1584748</name>
</gene>
<evidence type="ECO:0000313" key="2">
    <source>
        <dbReference type="Proteomes" id="UP000807769"/>
    </source>
</evidence>
<dbReference type="AlphaFoldDB" id="A0A9P7ELW7"/>
<dbReference type="RefSeq" id="XP_041198377.1">
    <property type="nucleotide sequence ID" value="XM_041342343.1"/>
</dbReference>
<reference evidence="1" key="1">
    <citation type="journal article" date="2020" name="New Phytol.">
        <title>Comparative genomics reveals dynamic genome evolution in host specialist ectomycorrhizal fungi.</title>
        <authorList>
            <person name="Lofgren L.A."/>
            <person name="Nguyen N.H."/>
            <person name="Vilgalys R."/>
            <person name="Ruytinx J."/>
            <person name="Liao H.L."/>
            <person name="Branco S."/>
            <person name="Kuo A."/>
            <person name="LaButti K."/>
            <person name="Lipzen A."/>
            <person name="Andreopoulos W."/>
            <person name="Pangilinan J."/>
            <person name="Riley R."/>
            <person name="Hundley H."/>
            <person name="Na H."/>
            <person name="Barry K."/>
            <person name="Grigoriev I.V."/>
            <person name="Stajich J.E."/>
            <person name="Kennedy P.G."/>
        </authorList>
    </citation>
    <scope>NUCLEOTIDE SEQUENCE</scope>
    <source>
        <strain evidence="1">MN1</strain>
    </source>
</reference>
<comment type="caution">
    <text evidence="1">The sequence shown here is derived from an EMBL/GenBank/DDBJ whole genome shotgun (WGS) entry which is preliminary data.</text>
</comment>
<protein>
    <submittedName>
        <fullName evidence="1">Uncharacterized protein</fullName>
    </submittedName>
</protein>
<name>A0A9P7ELW7_9AGAM</name>
<dbReference type="EMBL" id="JABBWG010000003">
    <property type="protein sequence ID" value="KAG1824660.1"/>
    <property type="molecule type" value="Genomic_DNA"/>
</dbReference>
<accession>A0A9P7ELW7</accession>
<proteinExistence type="predicted"/>